<evidence type="ECO:0000256" key="2">
    <source>
        <dbReference type="ARBA" id="ARBA00000625"/>
    </source>
</evidence>
<gene>
    <name evidence="14" type="ORF">ACE1CC_11010</name>
</gene>
<comment type="caution">
    <text evidence="14">The sequence shown here is derived from an EMBL/GenBank/DDBJ whole genome shotgun (WGS) entry which is preliminary data.</text>
</comment>
<keyword evidence="8" id="KW-0012">Acyltransferase</keyword>
<dbReference type="EMBL" id="JBHFNQ010000087">
    <property type="protein sequence ID" value="MFB2877403.1"/>
    <property type="molecule type" value="Genomic_DNA"/>
</dbReference>
<keyword evidence="7" id="KW-0808">Transferase</keyword>
<dbReference type="EC" id="2.3.1.282" evidence="5"/>
<proteinExistence type="inferred from homology"/>
<dbReference type="PANTHER" id="PTHR28037:SF1">
    <property type="entry name" value="ALCOHOL O-ACETYLTRANSFERASE 1-RELATED"/>
    <property type="match status" value="1"/>
</dbReference>
<evidence type="ECO:0000313" key="15">
    <source>
        <dbReference type="Proteomes" id="UP001576774"/>
    </source>
</evidence>
<evidence type="ECO:0000256" key="3">
    <source>
        <dbReference type="ARBA" id="ARBA00001907"/>
    </source>
</evidence>
<feature type="domain" description="Phthiocerol/phthiodiolone dimycocerosyl transferase C-terminal" evidence="13">
    <location>
        <begin position="217"/>
        <end position="361"/>
    </location>
</feature>
<comment type="similarity">
    <text evidence="4">Belongs to the acyltransferase PapA5 family.</text>
</comment>
<comment type="catalytic activity">
    <reaction evidence="3">
        <text>2 a mycocerosyl-[mycocerosic acid synthase] + a phthiodiolone = a dimycocerosyl phthiodiolone + 2 holo-[mycocerosic acid synthase].</text>
        <dbReference type="EC" id="2.3.1.282"/>
    </reaction>
</comment>
<evidence type="ECO:0000259" key="13">
    <source>
        <dbReference type="Pfam" id="PF16911"/>
    </source>
</evidence>
<dbReference type="InterPro" id="IPR001242">
    <property type="entry name" value="Condensation_dom"/>
</dbReference>
<evidence type="ECO:0000256" key="8">
    <source>
        <dbReference type="ARBA" id="ARBA00023315"/>
    </source>
</evidence>
<sequence>MNRKLGLVENLFEILHDLGGMIDVNVARIEGQLTGDTLQQALYFVQKRHPMLQVRIVQSADGAYFESEGTAEIPLRVIDKQHEKQWIEIAEDELHEKFYSATTPLCRVTFLRSSISNGISEIIATFHHAITDGMSCMRFFDDLFSYCRQIAAGEQISKVVTMELLPPLETLLKSSLTENNNLEEAPEKPDREIPTPNLIIEEAAPANERRTRLVTRILSKEMTLKLINRCKQEQTTVHGTLCAAMLFEAAKIASNGVPINLSCGSNVNLRKYCNPEVKDDYMGCLVSGLEEKHSLDKDTEFWSIARECKLKISQSINRRFPHYRVSSTEILEKFNIDFITKMSHYNGGRSSTTHISNIGSFNLPNEYGHFRIKELYFATGQHIVGTCFWLGVVTFHEQVFFTFAHVVPIISDKTAESFADSVINTIQKACTSQSFTKLFEKEEKVDCGE</sequence>
<dbReference type="Pfam" id="PF16911">
    <property type="entry name" value="PapA_C"/>
    <property type="match status" value="1"/>
</dbReference>
<dbReference type="Gene3D" id="3.30.559.30">
    <property type="entry name" value="Nonribosomal peptide synthetase, condensation domain"/>
    <property type="match status" value="1"/>
</dbReference>
<dbReference type="Gene3D" id="3.30.559.10">
    <property type="entry name" value="Chloramphenicol acetyltransferase-like domain"/>
    <property type="match status" value="1"/>
</dbReference>
<dbReference type="InterPro" id="IPR052058">
    <property type="entry name" value="Alcohol_O-acetyltransferase"/>
</dbReference>
<organism evidence="14 15">
    <name type="scientific">Floridaenema aerugineum BLCC-F46</name>
    <dbReference type="NCBI Taxonomy" id="3153654"/>
    <lineage>
        <taxon>Bacteria</taxon>
        <taxon>Bacillati</taxon>
        <taxon>Cyanobacteriota</taxon>
        <taxon>Cyanophyceae</taxon>
        <taxon>Oscillatoriophycideae</taxon>
        <taxon>Aerosakkonematales</taxon>
        <taxon>Aerosakkonemataceae</taxon>
        <taxon>Floridanema</taxon>
        <taxon>Floridanema aerugineum</taxon>
    </lineage>
</organism>
<dbReference type="RefSeq" id="WP_413270503.1">
    <property type="nucleotide sequence ID" value="NZ_JBHFNQ010000087.1"/>
</dbReference>
<comment type="catalytic activity">
    <reaction evidence="1">
        <text>2 a mycocerosyl-[mycocerosic acid synthase] + a phthiocerol = a dimycocerosyl phthiocerol + 2 holo-[mycocerosic acid synthase].</text>
        <dbReference type="EC" id="2.3.1.282"/>
    </reaction>
</comment>
<accession>A0ABV4X3P7</accession>
<evidence type="ECO:0000256" key="9">
    <source>
        <dbReference type="ARBA" id="ARBA00030465"/>
    </source>
</evidence>
<dbReference type="PANTHER" id="PTHR28037">
    <property type="entry name" value="ALCOHOL O-ACETYLTRANSFERASE 1-RELATED"/>
    <property type="match status" value="1"/>
</dbReference>
<evidence type="ECO:0000256" key="6">
    <source>
        <dbReference type="ARBA" id="ARBA00013449"/>
    </source>
</evidence>
<protein>
    <recommendedName>
        <fullName evidence="6">Phthiocerol/phthiodiolone dimycocerosyl transferase</fullName>
        <ecNumber evidence="5">2.3.1.282</ecNumber>
    </recommendedName>
    <alternativeName>
        <fullName evidence="11">Acyltransferase PapA5</fullName>
    </alternativeName>
    <alternativeName>
        <fullName evidence="9">Phthiocerol/phthiodiolone O-acyltransferase</fullName>
    </alternativeName>
    <alternativeName>
        <fullName evidence="10">Polyketide synthase-associated protein A5</fullName>
    </alternativeName>
</protein>
<name>A0ABV4X3P7_9CYAN</name>
<evidence type="ECO:0000259" key="12">
    <source>
        <dbReference type="Pfam" id="PF00668"/>
    </source>
</evidence>
<reference evidence="14 15" key="1">
    <citation type="submission" date="2024-09" db="EMBL/GenBank/DDBJ databases">
        <title>Floridaenema gen nov. (Aerosakkonemataceae, Aerosakkonematales ord. nov., Cyanobacteria) from benthic tropical and subtropical fresh waters, with the description of four new species.</title>
        <authorList>
            <person name="Moretto J.A."/>
            <person name="Berthold D.E."/>
            <person name="Lefler F.W."/>
            <person name="Huang I.-S."/>
            <person name="Laughinghouse H. IV."/>
        </authorList>
    </citation>
    <scope>NUCLEOTIDE SEQUENCE [LARGE SCALE GENOMIC DNA]</scope>
    <source>
        <strain evidence="14 15">BLCC-F46</strain>
    </source>
</reference>
<dbReference type="Proteomes" id="UP001576774">
    <property type="component" value="Unassembled WGS sequence"/>
</dbReference>
<evidence type="ECO:0000256" key="4">
    <source>
        <dbReference type="ARBA" id="ARBA00006558"/>
    </source>
</evidence>
<evidence type="ECO:0000313" key="14">
    <source>
        <dbReference type="EMBL" id="MFB2877403.1"/>
    </source>
</evidence>
<dbReference type="InterPro" id="IPR031641">
    <property type="entry name" value="PapA_C"/>
</dbReference>
<evidence type="ECO:0000256" key="7">
    <source>
        <dbReference type="ARBA" id="ARBA00022679"/>
    </source>
</evidence>
<evidence type="ECO:0000256" key="11">
    <source>
        <dbReference type="ARBA" id="ARBA00033407"/>
    </source>
</evidence>
<keyword evidence="15" id="KW-1185">Reference proteome</keyword>
<evidence type="ECO:0000256" key="5">
    <source>
        <dbReference type="ARBA" id="ARBA00012866"/>
    </source>
</evidence>
<comment type="catalytic activity">
    <reaction evidence="2">
        <text>2 a mycocerosyl-[mycocerosic acid synthase] + a phenolphthiocerol = a dimycocerosyl phenolphthiocerol + 2 holo-[mycocerosic acid synthase].</text>
        <dbReference type="EC" id="2.3.1.282"/>
    </reaction>
</comment>
<evidence type="ECO:0000256" key="10">
    <source>
        <dbReference type="ARBA" id="ARBA00032317"/>
    </source>
</evidence>
<dbReference type="Pfam" id="PF00668">
    <property type="entry name" value="Condensation"/>
    <property type="match status" value="1"/>
</dbReference>
<dbReference type="InterPro" id="IPR023213">
    <property type="entry name" value="CAT-like_dom_sf"/>
</dbReference>
<dbReference type="SUPFAM" id="SSF52777">
    <property type="entry name" value="CoA-dependent acyltransferases"/>
    <property type="match status" value="2"/>
</dbReference>
<feature type="domain" description="Condensation" evidence="12">
    <location>
        <begin position="26"/>
        <end position="157"/>
    </location>
</feature>
<evidence type="ECO:0000256" key="1">
    <source>
        <dbReference type="ARBA" id="ARBA00000026"/>
    </source>
</evidence>